<dbReference type="InterPro" id="IPR041489">
    <property type="entry name" value="PDZ_6"/>
</dbReference>
<dbReference type="GO" id="GO:0043065">
    <property type="term" value="P:positive regulation of apoptotic process"/>
    <property type="evidence" value="ECO:0007669"/>
    <property type="project" value="TreeGrafter"/>
</dbReference>
<dbReference type="InterPro" id="IPR001940">
    <property type="entry name" value="Peptidase_S1C"/>
</dbReference>
<dbReference type="PANTHER" id="PTHR22939">
    <property type="entry name" value="SERINE PROTEASE FAMILY S1C HTRA-RELATED"/>
    <property type="match status" value="1"/>
</dbReference>
<keyword evidence="2 5" id="KW-0645">Protease</keyword>
<reference evidence="5" key="1">
    <citation type="submission" date="2020-05" db="EMBL/GenBank/DDBJ databases">
        <title>Phylogenomic resolution of chytrid fungi.</title>
        <authorList>
            <person name="Stajich J.E."/>
            <person name="Amses K."/>
            <person name="Simmons R."/>
            <person name="Seto K."/>
            <person name="Myers J."/>
            <person name="Bonds A."/>
            <person name="Quandt C.A."/>
            <person name="Barry K."/>
            <person name="Liu P."/>
            <person name="Grigoriev I."/>
            <person name="Longcore J.E."/>
            <person name="James T.Y."/>
        </authorList>
    </citation>
    <scope>NUCLEOTIDE SEQUENCE</scope>
    <source>
        <strain evidence="5">JEL0513</strain>
    </source>
</reference>
<name>A0AAD5XCP6_9FUNG</name>
<evidence type="ECO:0000313" key="6">
    <source>
        <dbReference type="Proteomes" id="UP001211907"/>
    </source>
</evidence>
<evidence type="ECO:0000259" key="4">
    <source>
        <dbReference type="SMART" id="SM00228"/>
    </source>
</evidence>
<dbReference type="Pfam" id="PF13365">
    <property type="entry name" value="Trypsin_2"/>
    <property type="match status" value="1"/>
</dbReference>
<dbReference type="SUPFAM" id="SSF50494">
    <property type="entry name" value="Trypsin-like serine proteases"/>
    <property type="match status" value="1"/>
</dbReference>
<feature type="domain" description="PDZ" evidence="4">
    <location>
        <begin position="306"/>
        <end position="370"/>
    </location>
</feature>
<dbReference type="InterPro" id="IPR001478">
    <property type="entry name" value="PDZ"/>
</dbReference>
<protein>
    <submittedName>
        <fullName evidence="5">Serine protease htra2, mitochondrial</fullName>
    </submittedName>
</protein>
<organism evidence="5 6">
    <name type="scientific">Physocladia obscura</name>
    <dbReference type="NCBI Taxonomy" id="109957"/>
    <lineage>
        <taxon>Eukaryota</taxon>
        <taxon>Fungi</taxon>
        <taxon>Fungi incertae sedis</taxon>
        <taxon>Chytridiomycota</taxon>
        <taxon>Chytridiomycota incertae sedis</taxon>
        <taxon>Chytridiomycetes</taxon>
        <taxon>Chytridiales</taxon>
        <taxon>Chytriomycetaceae</taxon>
        <taxon>Physocladia</taxon>
    </lineage>
</organism>
<dbReference type="InterPro" id="IPR009003">
    <property type="entry name" value="Peptidase_S1_PA"/>
</dbReference>
<gene>
    <name evidence="5" type="primary">HTRA2</name>
    <name evidence="5" type="ORF">HK100_004295</name>
</gene>
<evidence type="ECO:0000313" key="5">
    <source>
        <dbReference type="EMBL" id="KAJ3102890.1"/>
    </source>
</evidence>
<proteinExistence type="inferred from homology"/>
<comment type="similarity">
    <text evidence="1">Belongs to the peptidase S1C family.</text>
</comment>
<keyword evidence="6" id="KW-1185">Reference proteome</keyword>
<dbReference type="PANTHER" id="PTHR22939:SF129">
    <property type="entry name" value="SERINE PROTEASE HTRA2, MITOCHONDRIAL"/>
    <property type="match status" value="1"/>
</dbReference>
<comment type="caution">
    <text evidence="5">The sequence shown here is derived from an EMBL/GenBank/DDBJ whole genome shotgun (WGS) entry which is preliminary data.</text>
</comment>
<keyword evidence="3" id="KW-0378">Hydrolase</keyword>
<dbReference type="InterPro" id="IPR036034">
    <property type="entry name" value="PDZ_sf"/>
</dbReference>
<dbReference type="PRINTS" id="PR00834">
    <property type="entry name" value="PROTEASES2C"/>
</dbReference>
<dbReference type="EMBL" id="JADGJH010002137">
    <property type="protein sequence ID" value="KAJ3102890.1"/>
    <property type="molecule type" value="Genomic_DNA"/>
</dbReference>
<evidence type="ECO:0000256" key="2">
    <source>
        <dbReference type="ARBA" id="ARBA00022670"/>
    </source>
</evidence>
<evidence type="ECO:0000256" key="1">
    <source>
        <dbReference type="ARBA" id="ARBA00010541"/>
    </source>
</evidence>
<dbReference type="GO" id="GO:0012501">
    <property type="term" value="P:programmed cell death"/>
    <property type="evidence" value="ECO:0007669"/>
    <property type="project" value="TreeGrafter"/>
</dbReference>
<dbReference type="GO" id="GO:0004252">
    <property type="term" value="F:serine-type endopeptidase activity"/>
    <property type="evidence" value="ECO:0007669"/>
    <property type="project" value="InterPro"/>
</dbReference>
<dbReference type="Proteomes" id="UP001211907">
    <property type="component" value="Unassembled WGS sequence"/>
</dbReference>
<dbReference type="SMART" id="SM00228">
    <property type="entry name" value="PDZ"/>
    <property type="match status" value="1"/>
</dbReference>
<accession>A0AAD5XCP6</accession>
<dbReference type="AlphaFoldDB" id="A0AAD5XCP6"/>
<dbReference type="SUPFAM" id="SSF50156">
    <property type="entry name" value="PDZ domain-like"/>
    <property type="match status" value="1"/>
</dbReference>
<dbReference type="GO" id="GO:0006508">
    <property type="term" value="P:proteolysis"/>
    <property type="evidence" value="ECO:0007669"/>
    <property type="project" value="UniProtKB-KW"/>
</dbReference>
<sequence length="392" mass="42980">MRSSFRSLGARMMQISCKIPRLGTVAFAVSSAAAFVDVNSDQLLPKLICMQIETDSAMFGSSMWRRWSEKKQDTVDLDLSRCIKCNSNRSNNFIADAAEQVLDSVVNILMETEVSVWFSQKSVCSRGSGFFITADGKVLTNAHVVQDYVEGSKITVTTSNGREYGAYIHAVDYMSDLAIIAIIPDYEAPDWKPVHLGSNKEPRAGDWVVSIGNPFGLQNTVTAGVLSSHRRKSVEIGGLDSRIEYFQTDCVVHSGSSGGPLINLDGEVIGINTIRADSEGISFAIKVDHAMEMIYQLVDHGKIIRPWFGFGMVSLSPYIQPESPAEKAGCCAGDVIIEVNSVPMTSASQFLKYVGLNVDKRLNLLVERNTMNEIDGTAKYSLIKLIIEPKIV</sequence>
<dbReference type="Gene3D" id="2.40.10.120">
    <property type="match status" value="1"/>
</dbReference>
<dbReference type="Pfam" id="PF17820">
    <property type="entry name" value="PDZ_6"/>
    <property type="match status" value="1"/>
</dbReference>
<evidence type="ECO:0000256" key="3">
    <source>
        <dbReference type="ARBA" id="ARBA00022801"/>
    </source>
</evidence>
<dbReference type="Gene3D" id="2.30.42.10">
    <property type="match status" value="1"/>
</dbReference>